<dbReference type="PANTHER" id="PTHR39338">
    <property type="entry name" value="BLL5662 PROTEIN-RELATED"/>
    <property type="match status" value="1"/>
</dbReference>
<dbReference type="PANTHER" id="PTHR39338:SF6">
    <property type="entry name" value="BLL5662 PROTEIN"/>
    <property type="match status" value="1"/>
</dbReference>
<accession>A0A934WMP7</accession>
<dbReference type="AlphaFoldDB" id="A0A934WMP7"/>
<dbReference type="Gene3D" id="3.40.50.410">
    <property type="entry name" value="von Willebrand factor, type A domain"/>
    <property type="match status" value="1"/>
</dbReference>
<protein>
    <submittedName>
        <fullName evidence="2">VWA domain-containing protein</fullName>
    </submittedName>
</protein>
<evidence type="ECO:0000313" key="3">
    <source>
        <dbReference type="Proteomes" id="UP000630528"/>
    </source>
</evidence>
<dbReference type="CDD" id="cd00198">
    <property type="entry name" value="vWFA"/>
    <property type="match status" value="1"/>
</dbReference>
<organism evidence="2 3">
    <name type="scientific">Ramlibacter ginsenosidimutans</name>
    <dbReference type="NCBI Taxonomy" id="502333"/>
    <lineage>
        <taxon>Bacteria</taxon>
        <taxon>Pseudomonadati</taxon>
        <taxon>Pseudomonadota</taxon>
        <taxon>Betaproteobacteria</taxon>
        <taxon>Burkholderiales</taxon>
        <taxon>Comamonadaceae</taxon>
        <taxon>Ramlibacter</taxon>
    </lineage>
</organism>
<sequence length="392" mass="43570">MATLGDARRGKLADNIAGFGRALRRAGLRVDSARIALAQEAAQLVGVGRKDDLSAAMEAVLVSREDERTIFRELFDAFFRDPEVAHKLLGQMLPTAQGRSEPSKRPRVSEALSPQKRFGDAQRKPDQEIEFDAAMTASDLARLKHADFNALTASEFRLVERLAREIALPVPEIELRRTRPGTRGTQLHWSRTLRHAGHTGGELLVLRRLQRRRAPLPLLVLVDISGSMERYARLLLAFLHAATRAHRRRDVFAFGTHLTDLTPAFRLADTDAMLAAASAAIDDFAGGTRLGASLATLRQRHARRLVGRRSLVLVISDGLDTGEPEELDRELDWLTHRCRRLLWLNPLLRFEGYAPLARGAAVLHRHADAMLAVHNLAKLQDLALSLAALLDK</sequence>
<name>A0A934WMP7_9BURK</name>
<evidence type="ECO:0000256" key="1">
    <source>
        <dbReference type="SAM" id="MobiDB-lite"/>
    </source>
</evidence>
<dbReference type="Pfam" id="PF05762">
    <property type="entry name" value="VWA_CoxE"/>
    <property type="match status" value="1"/>
</dbReference>
<dbReference type="RefSeq" id="WP_201170770.1">
    <property type="nucleotide sequence ID" value="NZ_JAEPWM010000004.1"/>
</dbReference>
<feature type="compositionally biased region" description="Basic and acidic residues" evidence="1">
    <location>
        <begin position="117"/>
        <end position="127"/>
    </location>
</feature>
<dbReference type="PIRSF" id="PIRSF010256">
    <property type="entry name" value="CoxE_vWa"/>
    <property type="match status" value="1"/>
</dbReference>
<proteinExistence type="predicted"/>
<dbReference type="InterPro" id="IPR008912">
    <property type="entry name" value="Uncharacterised_CoxE"/>
</dbReference>
<gene>
    <name evidence="2" type="ORF">JJB11_11615</name>
</gene>
<evidence type="ECO:0000313" key="2">
    <source>
        <dbReference type="EMBL" id="MBK6006738.1"/>
    </source>
</evidence>
<dbReference type="EMBL" id="JAEPWM010000004">
    <property type="protein sequence ID" value="MBK6006738.1"/>
    <property type="molecule type" value="Genomic_DNA"/>
</dbReference>
<dbReference type="InterPro" id="IPR036465">
    <property type="entry name" value="vWFA_dom_sf"/>
</dbReference>
<reference evidence="2" key="1">
    <citation type="journal article" date="2012" name="J. Microbiol. Biotechnol.">
        <title>Ramlibacter ginsenosidimutans sp. nov., with ginsenoside-converting activity.</title>
        <authorList>
            <person name="Wang L."/>
            <person name="An D.S."/>
            <person name="Kim S.G."/>
            <person name="Jin F.X."/>
            <person name="Kim S.C."/>
            <person name="Lee S.T."/>
            <person name="Im W.T."/>
        </authorList>
    </citation>
    <scope>NUCLEOTIDE SEQUENCE</scope>
    <source>
        <strain evidence="2">KACC 17527</strain>
    </source>
</reference>
<comment type="caution">
    <text evidence="2">The sequence shown here is derived from an EMBL/GenBank/DDBJ whole genome shotgun (WGS) entry which is preliminary data.</text>
</comment>
<feature type="region of interest" description="Disordered" evidence="1">
    <location>
        <begin position="94"/>
        <end position="127"/>
    </location>
</feature>
<dbReference type="InterPro" id="IPR011195">
    <property type="entry name" value="UCP010256"/>
</dbReference>
<reference evidence="2" key="2">
    <citation type="submission" date="2021-01" db="EMBL/GenBank/DDBJ databases">
        <authorList>
            <person name="Kang M."/>
        </authorList>
    </citation>
    <scope>NUCLEOTIDE SEQUENCE</scope>
    <source>
        <strain evidence="2">KACC 17527</strain>
    </source>
</reference>
<dbReference type="SUPFAM" id="SSF53300">
    <property type="entry name" value="vWA-like"/>
    <property type="match status" value="1"/>
</dbReference>
<dbReference type="Proteomes" id="UP000630528">
    <property type="component" value="Unassembled WGS sequence"/>
</dbReference>
<keyword evidence="3" id="KW-1185">Reference proteome</keyword>